<keyword evidence="1" id="KW-0812">Transmembrane</keyword>
<dbReference type="AlphaFoldDB" id="A0A174ZP58"/>
<evidence type="ECO:0000313" key="2">
    <source>
        <dbReference type="EMBL" id="CUQ87762.1"/>
    </source>
</evidence>
<keyword evidence="1" id="KW-0472">Membrane</keyword>
<organism evidence="2 3">
    <name type="scientific">[Eubacterium] siraeum</name>
    <dbReference type="NCBI Taxonomy" id="39492"/>
    <lineage>
        <taxon>Bacteria</taxon>
        <taxon>Bacillati</taxon>
        <taxon>Bacillota</taxon>
        <taxon>Clostridia</taxon>
        <taxon>Eubacteriales</taxon>
        <taxon>Oscillospiraceae</taxon>
        <taxon>Oscillospiraceae incertae sedis</taxon>
    </lineage>
</organism>
<dbReference type="Proteomes" id="UP000095662">
    <property type="component" value="Unassembled WGS sequence"/>
</dbReference>
<accession>A0A174ZP58</accession>
<evidence type="ECO:0000313" key="3">
    <source>
        <dbReference type="Proteomes" id="UP000095662"/>
    </source>
</evidence>
<name>A0A174ZP58_9FIRM</name>
<sequence length="52" mass="6009">MLPEMKLRLYGGAIIFTRAFCIKIILKFAVRYDKINLTVRQTGFQGVIYGKI</sequence>
<reference evidence="2 3" key="1">
    <citation type="submission" date="2015-09" db="EMBL/GenBank/DDBJ databases">
        <authorList>
            <consortium name="Pathogen Informatics"/>
        </authorList>
    </citation>
    <scope>NUCLEOTIDE SEQUENCE [LARGE SCALE GENOMIC DNA]</scope>
    <source>
        <strain evidence="2 3">2789STDY5834928</strain>
    </source>
</reference>
<keyword evidence="1" id="KW-1133">Transmembrane helix</keyword>
<dbReference type="STRING" id="39492.ERS852540_01586"/>
<proteinExistence type="predicted"/>
<evidence type="ECO:0000256" key="1">
    <source>
        <dbReference type="SAM" id="Phobius"/>
    </source>
</evidence>
<dbReference type="EMBL" id="CZBY01000012">
    <property type="protein sequence ID" value="CUQ87762.1"/>
    <property type="molecule type" value="Genomic_DNA"/>
</dbReference>
<protein>
    <submittedName>
        <fullName evidence="2">Uncharacterized protein</fullName>
    </submittedName>
</protein>
<feature type="transmembrane region" description="Helical" evidence="1">
    <location>
        <begin position="12"/>
        <end position="30"/>
    </location>
</feature>
<gene>
    <name evidence="2" type="ORF">ERS852540_01586</name>
</gene>